<dbReference type="GO" id="GO:0005886">
    <property type="term" value="C:plasma membrane"/>
    <property type="evidence" value="ECO:0007669"/>
    <property type="project" value="TreeGrafter"/>
</dbReference>
<evidence type="ECO:0000256" key="4">
    <source>
        <dbReference type="ARBA" id="ARBA00023008"/>
    </source>
</evidence>
<keyword evidence="3" id="KW-0560">Oxidoreductase</keyword>
<dbReference type="PANTHER" id="PTHR11709:SF394">
    <property type="entry name" value="FI03373P-RELATED"/>
    <property type="match status" value="1"/>
</dbReference>
<reference evidence="7" key="2">
    <citation type="journal article" date="2023" name="BMC Genomics">
        <title>Pest status, molecular evolution, and epigenetic factors derived from the genome assembly of Frankliniella fusca, a thysanopteran phytovirus vector.</title>
        <authorList>
            <person name="Catto M.A."/>
            <person name="Labadie P.E."/>
            <person name="Jacobson A.L."/>
            <person name="Kennedy G.G."/>
            <person name="Srinivasan R."/>
            <person name="Hunt B.G."/>
        </authorList>
    </citation>
    <scope>NUCLEOTIDE SEQUENCE</scope>
    <source>
        <strain evidence="7">PL_HMW_Pooled</strain>
    </source>
</reference>
<evidence type="ECO:0000259" key="6">
    <source>
        <dbReference type="Pfam" id="PF00394"/>
    </source>
</evidence>
<evidence type="ECO:0000313" key="8">
    <source>
        <dbReference type="Proteomes" id="UP001219518"/>
    </source>
</evidence>
<dbReference type="GO" id="GO:0046872">
    <property type="term" value="F:metal ion binding"/>
    <property type="evidence" value="ECO:0007669"/>
    <property type="project" value="UniProtKB-KW"/>
</dbReference>
<dbReference type="FunFam" id="2.60.40.420:FF:000045">
    <property type="entry name" value="Laccase 2"/>
    <property type="match status" value="1"/>
</dbReference>
<feature type="region of interest" description="Disordered" evidence="5">
    <location>
        <begin position="189"/>
        <end position="223"/>
    </location>
</feature>
<evidence type="ECO:0000256" key="1">
    <source>
        <dbReference type="ARBA" id="ARBA00010609"/>
    </source>
</evidence>
<feature type="domain" description="Plastocyanin-like" evidence="6">
    <location>
        <begin position="41"/>
        <end position="183"/>
    </location>
</feature>
<dbReference type="Gene3D" id="2.60.40.420">
    <property type="entry name" value="Cupredoxins - blue copper proteins"/>
    <property type="match status" value="2"/>
</dbReference>
<dbReference type="InterPro" id="IPR045087">
    <property type="entry name" value="Cu-oxidase_fam"/>
</dbReference>
<dbReference type="SUPFAM" id="SSF49503">
    <property type="entry name" value="Cupredoxins"/>
    <property type="match status" value="1"/>
</dbReference>
<comment type="similarity">
    <text evidence="1">Belongs to the multicopper oxidase family.</text>
</comment>
<evidence type="ECO:0000256" key="3">
    <source>
        <dbReference type="ARBA" id="ARBA00023002"/>
    </source>
</evidence>
<dbReference type="InterPro" id="IPR008972">
    <property type="entry name" value="Cupredoxin"/>
</dbReference>
<evidence type="ECO:0000313" key="7">
    <source>
        <dbReference type="EMBL" id="KAK3907664.1"/>
    </source>
</evidence>
<sequence length="379" mass="41550">MNCRTPPSVHKVNGAVGVLVGRAPPALDPHADLYDADLPEHTVFLMDWMHVDAEYVFPGLHNPLGQSPVSMLINGRGNYQLDNGTWTRTPLTVFRVQRGLRYRFRIINSGGLSCPLALRVHGHRMTIIASDSRDVQPLEVDTLYTFSGERYDVVVSADQQEGGAFWVHSYAVNCTGPAEQAALLIYEGSPEGAEPNEPRPSTRSGTQQPEGVVMNSPGCFSRGPDQKCTTDLQSLDAIDDPLMLGTAEPEERVVQEVLFHGYTNQELFLSGHYPHFLTFGRNIAGTIGNVSFMMPRTPLLTQPGEAPTCEGCAPGEEFCICTHLLRVSLGAHFEIVLVDATNGKEAFTMSCARGRRGVQMLRALISVNEPSSELLDHYV</sequence>
<accession>A0AAE1GRG7</accession>
<protein>
    <submittedName>
        <fullName evidence="7">Laccase-3</fullName>
    </submittedName>
</protein>
<reference evidence="7" key="1">
    <citation type="submission" date="2021-07" db="EMBL/GenBank/DDBJ databases">
        <authorList>
            <person name="Catto M.A."/>
            <person name="Jacobson A."/>
            <person name="Kennedy G."/>
            <person name="Labadie P."/>
            <person name="Hunt B.G."/>
            <person name="Srinivasan R."/>
        </authorList>
    </citation>
    <scope>NUCLEOTIDE SEQUENCE</scope>
    <source>
        <strain evidence="7">PL_HMW_Pooled</strain>
        <tissue evidence="7">Head</tissue>
    </source>
</reference>
<evidence type="ECO:0000256" key="2">
    <source>
        <dbReference type="ARBA" id="ARBA00022723"/>
    </source>
</evidence>
<dbReference type="Proteomes" id="UP001219518">
    <property type="component" value="Unassembled WGS sequence"/>
</dbReference>
<gene>
    <name evidence="7" type="ORF">KUF71_018300</name>
</gene>
<organism evidence="7 8">
    <name type="scientific">Frankliniella fusca</name>
    <dbReference type="NCBI Taxonomy" id="407009"/>
    <lineage>
        <taxon>Eukaryota</taxon>
        <taxon>Metazoa</taxon>
        <taxon>Ecdysozoa</taxon>
        <taxon>Arthropoda</taxon>
        <taxon>Hexapoda</taxon>
        <taxon>Insecta</taxon>
        <taxon>Pterygota</taxon>
        <taxon>Neoptera</taxon>
        <taxon>Paraneoptera</taxon>
        <taxon>Thysanoptera</taxon>
        <taxon>Terebrantia</taxon>
        <taxon>Thripoidea</taxon>
        <taxon>Thripidae</taxon>
        <taxon>Frankliniella</taxon>
    </lineage>
</organism>
<comment type="caution">
    <text evidence="7">The sequence shown here is derived from an EMBL/GenBank/DDBJ whole genome shotgun (WGS) entry which is preliminary data.</text>
</comment>
<proteinExistence type="inferred from homology"/>
<dbReference type="Pfam" id="PF00394">
    <property type="entry name" value="Cu-oxidase"/>
    <property type="match status" value="1"/>
</dbReference>
<name>A0AAE1GRG7_9NEOP</name>
<dbReference type="GO" id="GO:0016491">
    <property type="term" value="F:oxidoreductase activity"/>
    <property type="evidence" value="ECO:0007669"/>
    <property type="project" value="UniProtKB-KW"/>
</dbReference>
<dbReference type="PANTHER" id="PTHR11709">
    <property type="entry name" value="MULTI-COPPER OXIDASE"/>
    <property type="match status" value="1"/>
</dbReference>
<keyword evidence="2" id="KW-0479">Metal-binding</keyword>
<evidence type="ECO:0000256" key="5">
    <source>
        <dbReference type="SAM" id="MobiDB-lite"/>
    </source>
</evidence>
<keyword evidence="8" id="KW-1185">Reference proteome</keyword>
<keyword evidence="4" id="KW-0186">Copper</keyword>
<dbReference type="CDD" id="cd13884">
    <property type="entry name" value="CuRO_2_tcLCC_insect_like"/>
    <property type="match status" value="1"/>
</dbReference>
<dbReference type="EMBL" id="JAHWGI010000014">
    <property type="protein sequence ID" value="KAK3907664.1"/>
    <property type="molecule type" value="Genomic_DNA"/>
</dbReference>
<feature type="compositionally biased region" description="Polar residues" evidence="5">
    <location>
        <begin position="199"/>
        <end position="209"/>
    </location>
</feature>
<dbReference type="AlphaFoldDB" id="A0AAE1GRG7"/>
<dbReference type="GO" id="GO:0006826">
    <property type="term" value="P:iron ion transport"/>
    <property type="evidence" value="ECO:0007669"/>
    <property type="project" value="TreeGrafter"/>
</dbReference>
<dbReference type="InterPro" id="IPR001117">
    <property type="entry name" value="Cu-oxidase_2nd"/>
</dbReference>